<dbReference type="SUPFAM" id="SSF49464">
    <property type="entry name" value="Carboxypeptidase regulatory domain-like"/>
    <property type="match status" value="1"/>
</dbReference>
<dbReference type="InterPro" id="IPR039426">
    <property type="entry name" value="TonB-dep_rcpt-like"/>
</dbReference>
<evidence type="ECO:0000259" key="9">
    <source>
        <dbReference type="Pfam" id="PF07715"/>
    </source>
</evidence>
<name>A0A9J6ZPG2_9BACT</name>
<dbReference type="Gene3D" id="2.40.170.20">
    <property type="entry name" value="TonB-dependent receptor, beta-barrel domain"/>
    <property type="match status" value="1"/>
</dbReference>
<feature type="signal peptide" evidence="8">
    <location>
        <begin position="1"/>
        <end position="22"/>
    </location>
</feature>
<evidence type="ECO:0000256" key="2">
    <source>
        <dbReference type="ARBA" id="ARBA00022448"/>
    </source>
</evidence>
<evidence type="ECO:0000256" key="1">
    <source>
        <dbReference type="ARBA" id="ARBA00004571"/>
    </source>
</evidence>
<sequence>MTKNLRSLSLLMLLFGHLLAFGQTKTVTGTVTDGSSSPLPGVAVVVEGTAIGVVTDIDGNYNISIPQDAETLVFSFIGFENQIIEVGGRSVINVMMQTSDLRLDEVVVVGYGTMKRSDLSGASISVGEDKIKGSVITNIDQALQGRAAGVTSMATSGAPGGSVSIRVRGQSTINANAEPLYVVDGVILQGSSASGASLGLGDRLGNGSVSSVSPISSLNPADIESMEILKDASATAIYGAQGANGVVLITTKKGRSGEAKFSYDGMYGMQRQATRLEMMNLREFAEYSNTVAMDFSTRDERAEFQDPSLLGVGTNWQDAIFQFAPMQQHQVSARGGTDAVRYFVSGSYMDQDGTIVGSEFKRYSFRANFDADLKPWMKLGVNTAYSMTDEKLGLAEGTEGIITFSLLTPPDIPIYDLEGNYASEVREGYSRINPIAKAHDEDLLLERSKLNGNIYLDLTPIEQLTWHTELGFDIGGTRGEVFLPEVAYGNWSRDINESSIQRNNSSFMQFKNYLTYADSYNQHSYSVMVGQEAWESKWENQRVIGIGLPGNEVRNPVLASENKISSGFGSSAMASFFGRLTYNFDSRYGLTYTFRRDGSSNFGPKNRWANFHAFAGSWRFTEEDFFQGLDHIVSNGKLRFGWGQTGNSNIGGYAWGAAISRMPSGLGMGYRQSNIANPYIKWETQEQINLGLDLGLLRDRITLVVDLYDKTSEDMLMDLQLPSYMGTRGNQSSALAPPKGNYGTINNKGIEISLNTRNMVGAFEWDTDIQWSANKNTLEALDGTASAHIEGYGQWSDVVTITNVGESLYNFYGYKVVGVYKDLADLQNSPKSAKYPEDGQTFDRYNTVWVGDLKFADLSGPDGKPDGVIDEYDRTNIGSPMPKFTFGVTNTFRYKNFDLTLFLNGSYGNKIFNYTAMQLSNMKSIWDNQLAVVNDRAQLVPVDDQIAYPRLAIDGVTEVYAWNEDISNIRVANPGTKVPRAIANDPNDNDRISDRYVEDGSYLRIKNITLGYTLPGHLTRRYQVDNVRIYVNLQNLYTFTEYSGYDPEVGVSTLSNNVYGLDNGRYPAPQVYTVGLNLSF</sequence>
<dbReference type="Pfam" id="PF13715">
    <property type="entry name" value="CarbopepD_reg_2"/>
    <property type="match status" value="1"/>
</dbReference>
<evidence type="ECO:0000256" key="6">
    <source>
        <dbReference type="ARBA" id="ARBA00023237"/>
    </source>
</evidence>
<organism evidence="10 11">
    <name type="scientific">Xiashengella succiniciproducens</name>
    <dbReference type="NCBI Taxonomy" id="2949635"/>
    <lineage>
        <taxon>Bacteria</taxon>
        <taxon>Pseudomonadati</taxon>
        <taxon>Bacteroidota</taxon>
        <taxon>Bacteroidia</taxon>
        <taxon>Marinilabiliales</taxon>
        <taxon>Marinilabiliaceae</taxon>
        <taxon>Xiashengella</taxon>
    </lineage>
</organism>
<comment type="similarity">
    <text evidence="7">Belongs to the TonB-dependent receptor family.</text>
</comment>
<keyword evidence="2 7" id="KW-0813">Transport</keyword>
<dbReference type="Proteomes" id="UP001056426">
    <property type="component" value="Chromosome"/>
</dbReference>
<dbReference type="NCBIfam" id="TIGR04056">
    <property type="entry name" value="OMP_RagA_SusC"/>
    <property type="match status" value="1"/>
</dbReference>
<dbReference type="Gene3D" id="2.60.40.1120">
    <property type="entry name" value="Carboxypeptidase-like, regulatory domain"/>
    <property type="match status" value="1"/>
</dbReference>
<reference evidence="10" key="1">
    <citation type="submission" date="2022-05" db="EMBL/GenBank/DDBJ databases">
        <authorList>
            <person name="Sun X."/>
        </authorList>
    </citation>
    <scope>NUCLEOTIDE SEQUENCE</scope>
    <source>
        <strain evidence="10">Ai-910</strain>
    </source>
</reference>
<evidence type="ECO:0000256" key="4">
    <source>
        <dbReference type="ARBA" id="ARBA00022692"/>
    </source>
</evidence>
<dbReference type="KEGG" id="alkq:M9189_11210"/>
<dbReference type="AlphaFoldDB" id="A0A9J6ZPG2"/>
<dbReference type="SUPFAM" id="SSF56935">
    <property type="entry name" value="Porins"/>
    <property type="match status" value="1"/>
</dbReference>
<dbReference type="Pfam" id="PF07715">
    <property type="entry name" value="Plug"/>
    <property type="match status" value="1"/>
</dbReference>
<dbReference type="PROSITE" id="PS52016">
    <property type="entry name" value="TONB_DEPENDENT_REC_3"/>
    <property type="match status" value="1"/>
</dbReference>
<dbReference type="InterPro" id="IPR012910">
    <property type="entry name" value="Plug_dom"/>
</dbReference>
<evidence type="ECO:0000256" key="8">
    <source>
        <dbReference type="SAM" id="SignalP"/>
    </source>
</evidence>
<evidence type="ECO:0000256" key="7">
    <source>
        <dbReference type="PROSITE-ProRule" id="PRU01360"/>
    </source>
</evidence>
<dbReference type="InterPro" id="IPR023997">
    <property type="entry name" value="TonB-dep_OMP_SusC/RagA_CS"/>
</dbReference>
<keyword evidence="6 7" id="KW-0998">Cell outer membrane</keyword>
<evidence type="ECO:0000313" key="10">
    <source>
        <dbReference type="EMBL" id="URW79423.1"/>
    </source>
</evidence>
<dbReference type="InterPro" id="IPR037066">
    <property type="entry name" value="Plug_dom_sf"/>
</dbReference>
<protein>
    <submittedName>
        <fullName evidence="10">TonB-dependent receptor</fullName>
    </submittedName>
</protein>
<dbReference type="Gene3D" id="2.170.130.10">
    <property type="entry name" value="TonB-dependent receptor, plug domain"/>
    <property type="match status" value="1"/>
</dbReference>
<keyword evidence="4 7" id="KW-0812">Transmembrane</keyword>
<reference evidence="10" key="2">
    <citation type="submission" date="2022-06" db="EMBL/GenBank/DDBJ databases">
        <title>Xiashengella guii gen. nov. sp. nov., a bacterium isolated form anaerobic digestion tank.</title>
        <authorList>
            <person name="Huang H."/>
        </authorList>
    </citation>
    <scope>NUCLEOTIDE SEQUENCE</scope>
    <source>
        <strain evidence="10">Ai-910</strain>
    </source>
</reference>
<keyword evidence="3 7" id="KW-1134">Transmembrane beta strand</keyword>
<keyword evidence="10" id="KW-0675">Receptor</keyword>
<dbReference type="NCBIfam" id="TIGR04057">
    <property type="entry name" value="SusC_RagA_signa"/>
    <property type="match status" value="1"/>
</dbReference>
<comment type="subcellular location">
    <subcellularLocation>
        <location evidence="1 7">Cell outer membrane</location>
        <topology evidence="1 7">Multi-pass membrane protein</topology>
    </subcellularLocation>
</comment>
<dbReference type="InterPro" id="IPR036942">
    <property type="entry name" value="Beta-barrel_TonB_sf"/>
</dbReference>
<keyword evidence="5 7" id="KW-0472">Membrane</keyword>
<dbReference type="InterPro" id="IPR023996">
    <property type="entry name" value="TonB-dep_OMP_SusC/RagA"/>
</dbReference>
<proteinExistence type="inferred from homology"/>
<evidence type="ECO:0000313" key="11">
    <source>
        <dbReference type="Proteomes" id="UP001056426"/>
    </source>
</evidence>
<dbReference type="InterPro" id="IPR008969">
    <property type="entry name" value="CarboxyPept-like_regulatory"/>
</dbReference>
<dbReference type="GO" id="GO:0009279">
    <property type="term" value="C:cell outer membrane"/>
    <property type="evidence" value="ECO:0007669"/>
    <property type="project" value="UniProtKB-SubCell"/>
</dbReference>
<keyword evidence="8" id="KW-0732">Signal</keyword>
<feature type="domain" description="TonB-dependent receptor plug" evidence="9">
    <location>
        <begin position="118"/>
        <end position="246"/>
    </location>
</feature>
<evidence type="ECO:0000256" key="3">
    <source>
        <dbReference type="ARBA" id="ARBA00022452"/>
    </source>
</evidence>
<keyword evidence="11" id="KW-1185">Reference proteome</keyword>
<accession>A0A9J6ZPG2</accession>
<feature type="chain" id="PRO_5039951897" evidence="8">
    <location>
        <begin position="23"/>
        <end position="1080"/>
    </location>
</feature>
<dbReference type="RefSeq" id="WP_250723295.1">
    <property type="nucleotide sequence ID" value="NZ_CP098400.1"/>
</dbReference>
<evidence type="ECO:0000256" key="5">
    <source>
        <dbReference type="ARBA" id="ARBA00023136"/>
    </source>
</evidence>
<dbReference type="EMBL" id="CP098400">
    <property type="protein sequence ID" value="URW79423.1"/>
    <property type="molecule type" value="Genomic_DNA"/>
</dbReference>
<gene>
    <name evidence="10" type="ORF">M9189_11210</name>
</gene>